<dbReference type="Proteomes" id="UP000007322">
    <property type="component" value="Chromosome 1"/>
</dbReference>
<dbReference type="OrthoDB" id="2017974at2759"/>
<feature type="compositionally biased region" description="Low complexity" evidence="1">
    <location>
        <begin position="109"/>
        <end position="118"/>
    </location>
</feature>
<dbReference type="STRING" id="573729.G2Q5J9"/>
<dbReference type="InParanoid" id="G2Q5J9"/>
<dbReference type="PANTHER" id="PTHR15696:SF0">
    <property type="entry name" value="TELOMERASE-BINDING PROTEIN EST1A"/>
    <property type="match status" value="1"/>
</dbReference>
<dbReference type="Gene3D" id="1.25.40.10">
    <property type="entry name" value="Tetratricopeptide repeat domain"/>
    <property type="match status" value="1"/>
</dbReference>
<dbReference type="SUPFAM" id="SSF48452">
    <property type="entry name" value="TPR-like"/>
    <property type="match status" value="1"/>
</dbReference>
<gene>
    <name evidence="3" type="ORF">MYCTH_2297393</name>
</gene>
<evidence type="ECO:0000259" key="2">
    <source>
        <dbReference type="Pfam" id="PF10373"/>
    </source>
</evidence>
<evidence type="ECO:0000256" key="1">
    <source>
        <dbReference type="SAM" id="MobiDB-lite"/>
    </source>
</evidence>
<organism evidence="3 4">
    <name type="scientific">Thermothelomyces thermophilus (strain ATCC 42464 / BCRC 31852 / DSM 1799)</name>
    <name type="common">Sporotrichum thermophile</name>
    <dbReference type="NCBI Taxonomy" id="573729"/>
    <lineage>
        <taxon>Eukaryota</taxon>
        <taxon>Fungi</taxon>
        <taxon>Dikarya</taxon>
        <taxon>Ascomycota</taxon>
        <taxon>Pezizomycotina</taxon>
        <taxon>Sordariomycetes</taxon>
        <taxon>Sordariomycetidae</taxon>
        <taxon>Sordariales</taxon>
        <taxon>Chaetomiaceae</taxon>
        <taxon>Thermothelomyces</taxon>
    </lineage>
</organism>
<feature type="region of interest" description="Disordered" evidence="1">
    <location>
        <begin position="813"/>
        <end position="833"/>
    </location>
</feature>
<feature type="region of interest" description="Disordered" evidence="1">
    <location>
        <begin position="81"/>
        <end position="234"/>
    </location>
</feature>
<evidence type="ECO:0000313" key="4">
    <source>
        <dbReference type="Proteomes" id="UP000007322"/>
    </source>
</evidence>
<dbReference type="GO" id="GO:0070034">
    <property type="term" value="F:telomerase RNA binding"/>
    <property type="evidence" value="ECO:0007669"/>
    <property type="project" value="TreeGrafter"/>
</dbReference>
<proteinExistence type="predicted"/>
<name>G2Q5J9_THET4</name>
<dbReference type="EMBL" id="CP003002">
    <property type="protein sequence ID" value="AEO54632.1"/>
    <property type="molecule type" value="Genomic_DNA"/>
</dbReference>
<feature type="compositionally biased region" description="Polar residues" evidence="1">
    <location>
        <begin position="194"/>
        <end position="207"/>
    </location>
</feature>
<reference evidence="3 4" key="1">
    <citation type="journal article" date="2011" name="Nat. Biotechnol.">
        <title>Comparative genomic analysis of the thermophilic biomass-degrading fungi Myceliophthora thermophila and Thielavia terrestris.</title>
        <authorList>
            <person name="Berka R.M."/>
            <person name="Grigoriev I.V."/>
            <person name="Otillar R."/>
            <person name="Salamov A."/>
            <person name="Grimwood J."/>
            <person name="Reid I."/>
            <person name="Ishmael N."/>
            <person name="John T."/>
            <person name="Darmond C."/>
            <person name="Moisan M.-C."/>
            <person name="Henrissat B."/>
            <person name="Coutinho P.M."/>
            <person name="Lombard V."/>
            <person name="Natvig D.O."/>
            <person name="Lindquist E."/>
            <person name="Schmutz J."/>
            <person name="Lucas S."/>
            <person name="Harris P."/>
            <person name="Powlowski J."/>
            <person name="Bellemare A."/>
            <person name="Taylor D."/>
            <person name="Butler G."/>
            <person name="de Vries R.P."/>
            <person name="Allijn I.E."/>
            <person name="van den Brink J."/>
            <person name="Ushinsky S."/>
            <person name="Storms R."/>
            <person name="Powell A.J."/>
            <person name="Paulsen I.T."/>
            <person name="Elbourne L.D.H."/>
            <person name="Baker S.E."/>
            <person name="Magnuson J."/>
            <person name="LaBoissiere S."/>
            <person name="Clutterbuck A.J."/>
            <person name="Martinez D."/>
            <person name="Wogulis M."/>
            <person name="de Leon A.L."/>
            <person name="Rey M.W."/>
            <person name="Tsang A."/>
        </authorList>
    </citation>
    <scope>NUCLEOTIDE SEQUENCE [LARGE SCALE GENOMIC DNA]</scope>
    <source>
        <strain evidence="4">ATCC 42464 / BCRC 31852 / DSM 1799</strain>
    </source>
</reference>
<dbReference type="GO" id="GO:0042162">
    <property type="term" value="F:telomeric DNA binding"/>
    <property type="evidence" value="ECO:0007669"/>
    <property type="project" value="TreeGrafter"/>
</dbReference>
<dbReference type="GO" id="GO:0005697">
    <property type="term" value="C:telomerase holoenzyme complex"/>
    <property type="evidence" value="ECO:0007669"/>
    <property type="project" value="TreeGrafter"/>
</dbReference>
<dbReference type="AlphaFoldDB" id="G2Q5J9"/>
<dbReference type="FunFam" id="1.25.40.10:FF:000202">
    <property type="entry name" value="Unplaced genomic scaffold supercont1.7, whole genome shotgun sequence"/>
    <property type="match status" value="1"/>
</dbReference>
<protein>
    <recommendedName>
        <fullName evidence="2">DNA/RNA-binding domain-containing protein</fullName>
    </recommendedName>
</protein>
<sequence length="833" mass="93403">MELHKGWNEHLRREAQKKLKPRIRCPDCGHGFLSRDAREGVDALFAAFEKHYSDSHAPLLLEKGEEADRSDFVKSRWENAKQSLSNERESGKAHSATQGVHPDANKRNASPPAAAAAAEGRKNKSPSPGFKREGSRSRSVSPPKRKARAAAAAAAAAADDDDPADFERGAYKGKLWTPDDDTAAAPRARPDRSNIASHQRQRPSSGSGHKLHRQPHTLPARGPAAPPPDDDSAEIIKQPETRPISQEQLVAEVKGIYAGLVMVESKCIEVDSNQSSQTDAGKLNNDQWQALIALHRTLLHEHHDFFLASQHPSASPALRRLAAKYAMPARMWRHGIHSFLELLRHRLPASREHMLTFIYLAYSIMALLYETVPAFEDTWIECLGDLGRYRMAIEDDDIRDREIWTGVSRRWYSQASDKAPTTGRLYHHLAILARPNILQQLYYYEKSLCVEIPFPSTRESIMTLFEPTLSSAPNSQQKRLQPTEVFFVKTHAILFSGRQLEELDATMEAFLQVLNNHIARSTRRWLEPGYHMAISNICAISGFGDESNPITMALKAFSRVNHKHATDSQDQPMQDAAASETETTPSKPAAPSKQFPNALSLFTKTYDIVCRRFSDPNVLPFLHVTLVFIYHLTFCPDAMVHVAPRFPWKLTAHMLNTLLTEPATSSSISSTSPAQNVSESLVPLLEDARFPGFEEVQSETGGRDAKHEEASGGIGVARRKKPLADDYAMRGFPWTETYFPDGFFVTDERIDDDEKYLELPSMLEERRQRVVWLGCRIAGREGGKWLRFDKEAQRFDVNPTYDVELDLEMTSQMPATPGESVDFGELPDAGTVT</sequence>
<dbReference type="PANTHER" id="PTHR15696">
    <property type="entry name" value="SMG-7 SUPPRESSOR WITH MORPHOLOGICAL EFFECT ON GENITALIA PROTEIN 7"/>
    <property type="match status" value="1"/>
</dbReference>
<dbReference type="KEGG" id="mtm:MYCTH_2297393"/>
<dbReference type="HOGENOM" id="CLU_010014_2_1_1"/>
<dbReference type="VEuPathDB" id="FungiDB:MYCTH_2297393"/>
<dbReference type="OMA" id="GFFICAC"/>
<dbReference type="GeneID" id="11513267"/>
<dbReference type="RefSeq" id="XP_003659877.1">
    <property type="nucleotide sequence ID" value="XM_003659829.1"/>
</dbReference>
<dbReference type="GO" id="GO:0000184">
    <property type="term" value="P:nuclear-transcribed mRNA catabolic process, nonsense-mediated decay"/>
    <property type="evidence" value="ECO:0007669"/>
    <property type="project" value="TreeGrafter"/>
</dbReference>
<dbReference type="InterPro" id="IPR011990">
    <property type="entry name" value="TPR-like_helical_dom_sf"/>
</dbReference>
<feature type="region of interest" description="Disordered" evidence="1">
    <location>
        <begin position="563"/>
        <end position="592"/>
    </location>
</feature>
<dbReference type="InterPro" id="IPR018834">
    <property type="entry name" value="DNA/RNA-bd_Est1-type"/>
</dbReference>
<dbReference type="InterPro" id="IPR045153">
    <property type="entry name" value="Est1/Ebs1-like"/>
</dbReference>
<dbReference type="Pfam" id="PF10373">
    <property type="entry name" value="EST1_DNA_bind"/>
    <property type="match status" value="1"/>
</dbReference>
<accession>G2Q5J9</accession>
<feature type="domain" description="DNA/RNA-binding" evidence="2">
    <location>
        <begin position="408"/>
        <end position="695"/>
    </location>
</feature>
<evidence type="ECO:0000313" key="3">
    <source>
        <dbReference type="EMBL" id="AEO54632.1"/>
    </source>
</evidence>
<keyword evidence="4" id="KW-1185">Reference proteome</keyword>
<dbReference type="eggNOG" id="ENOG502QRU3">
    <property type="taxonomic scope" value="Eukaryota"/>
</dbReference>